<dbReference type="AlphaFoldDB" id="A0A9E7D4C9"/>
<dbReference type="EMBL" id="CP083239">
    <property type="protein sequence ID" value="UOK71722.1"/>
    <property type="molecule type" value="Genomic_DNA"/>
</dbReference>
<accession>A0A9E7D4C9</accession>
<proteinExistence type="predicted"/>
<dbReference type="KEGG" id="apol:K9D25_03065"/>
<dbReference type="Proteomes" id="UP000831684">
    <property type="component" value="Chromosome"/>
</dbReference>
<protein>
    <recommendedName>
        <fullName evidence="3">NlpC/P60 domain-containing protein</fullName>
    </recommendedName>
</protein>
<evidence type="ECO:0000313" key="1">
    <source>
        <dbReference type="EMBL" id="UOK71722.1"/>
    </source>
</evidence>
<evidence type="ECO:0008006" key="3">
    <source>
        <dbReference type="Google" id="ProtNLM"/>
    </source>
</evidence>
<evidence type="ECO:0000313" key="2">
    <source>
        <dbReference type="Proteomes" id="UP000831684"/>
    </source>
</evidence>
<organism evidence="1 2">
    <name type="scientific">Ancylobacter polymorphus</name>
    <dbReference type="NCBI Taxonomy" id="223390"/>
    <lineage>
        <taxon>Bacteria</taxon>
        <taxon>Pseudomonadati</taxon>
        <taxon>Pseudomonadota</taxon>
        <taxon>Alphaproteobacteria</taxon>
        <taxon>Hyphomicrobiales</taxon>
        <taxon>Xanthobacteraceae</taxon>
        <taxon>Ancylobacter</taxon>
    </lineage>
</organism>
<reference evidence="1" key="1">
    <citation type="submission" date="2021-09" db="EMBL/GenBank/DDBJ databases">
        <title>Network and meta-omics reveal the key degrader and cooperation patterns in an efficient 1,4-dioxane-degrading microbial community.</title>
        <authorList>
            <person name="Dai C."/>
        </authorList>
    </citation>
    <scope>NUCLEOTIDE SEQUENCE</scope>
    <source>
        <strain evidence="1">ZM13</strain>
    </source>
</reference>
<gene>
    <name evidence="1" type="ORF">K9D25_03065</name>
</gene>
<dbReference type="RefSeq" id="WP_244379118.1">
    <property type="nucleotide sequence ID" value="NZ_CP083239.1"/>
</dbReference>
<sequence length="146" mass="16387">MNRAAYLTSLLGQKWTRERSCWHLAVEVQAELFGRTLPSVALPADLTWRWMMETIDQHPERGHWRECPPPAVPGMISAPDGALVAMARAHRAAHIGVWLALERRVIHCDETFGVQIEAVPTLRAAGWNQVRFFEPVTAAPPAEPPH</sequence>
<name>A0A9E7D4C9_9HYPH</name>